<name>A0AAU8JIW3_9CYAN</name>
<organism evidence="1">
    <name type="scientific">Planktothricoides raciborskii GIHE-MW2</name>
    <dbReference type="NCBI Taxonomy" id="2792601"/>
    <lineage>
        <taxon>Bacteria</taxon>
        <taxon>Bacillati</taxon>
        <taxon>Cyanobacteriota</taxon>
        <taxon>Cyanophyceae</taxon>
        <taxon>Oscillatoriophycideae</taxon>
        <taxon>Oscillatoriales</taxon>
        <taxon>Oscillatoriaceae</taxon>
        <taxon>Planktothricoides</taxon>
    </lineage>
</organism>
<dbReference type="AlphaFoldDB" id="A0AAU8JIW3"/>
<accession>A0AAU8JIW3</accession>
<gene>
    <name evidence="1" type="ORF">ABWT76_002097</name>
</gene>
<protein>
    <submittedName>
        <fullName evidence="1">Uncharacterized protein</fullName>
    </submittedName>
</protein>
<dbReference type="RefSeq" id="WP_156332002.1">
    <property type="nucleotide sequence ID" value="NZ_CP159837.1"/>
</dbReference>
<dbReference type="EMBL" id="CP159837">
    <property type="protein sequence ID" value="XCM39193.1"/>
    <property type="molecule type" value="Genomic_DNA"/>
</dbReference>
<sequence length="52" mass="5760">MGVIQQYWNSTYYSCRVDFYPNGTVALVYATGTILSVIPIPQINATFVTANP</sequence>
<reference evidence="1" key="1">
    <citation type="submission" date="2024-07" db="EMBL/GenBank/DDBJ databases">
        <authorList>
            <person name="Kim Y.J."/>
            <person name="Jeong J.Y."/>
        </authorList>
    </citation>
    <scope>NUCLEOTIDE SEQUENCE</scope>
    <source>
        <strain evidence="1">GIHE-MW2</strain>
    </source>
</reference>
<evidence type="ECO:0000313" key="1">
    <source>
        <dbReference type="EMBL" id="XCM39193.1"/>
    </source>
</evidence>
<proteinExistence type="predicted"/>